<comment type="similarity">
    <text evidence="1">Belongs to the NifU family.</text>
</comment>
<dbReference type="PANTHER" id="PTHR11178">
    <property type="entry name" value="IRON-SULFUR CLUSTER SCAFFOLD PROTEIN NFU-RELATED"/>
    <property type="match status" value="1"/>
</dbReference>
<gene>
    <name evidence="3" type="ORF">NATSA_13585</name>
</gene>
<feature type="domain" description="Scaffold protein Nfu/NifU N-terminal" evidence="2">
    <location>
        <begin position="5"/>
        <end position="91"/>
    </location>
</feature>
<dbReference type="PANTHER" id="PTHR11178:SF1">
    <property type="entry name" value="NFU1 IRON-SULFUR CLUSTER SCAFFOLD HOMOLOG, MITOCHONDRIAL"/>
    <property type="match status" value="1"/>
</dbReference>
<dbReference type="InterPro" id="IPR014824">
    <property type="entry name" value="Nfu/NifU_N"/>
</dbReference>
<dbReference type="InterPro" id="IPR034904">
    <property type="entry name" value="FSCA_dom_sf"/>
</dbReference>
<evidence type="ECO:0000259" key="2">
    <source>
        <dbReference type="SMART" id="SM00932"/>
    </source>
</evidence>
<dbReference type="GO" id="GO:0051536">
    <property type="term" value="F:iron-sulfur cluster binding"/>
    <property type="evidence" value="ECO:0007669"/>
    <property type="project" value="InterPro"/>
</dbReference>
<dbReference type="AlphaFoldDB" id="A0A8J7SAW9"/>
<comment type="caution">
    <text evidence="3">The sequence shown here is derived from an EMBL/GenBank/DDBJ whole genome shotgun (WGS) entry which is preliminary data.</text>
</comment>
<protein>
    <submittedName>
        <fullName evidence="3">NifU family protein</fullName>
    </submittedName>
</protein>
<dbReference type="Proteomes" id="UP000673975">
    <property type="component" value="Unassembled WGS sequence"/>
</dbReference>
<dbReference type="SMART" id="SM00932">
    <property type="entry name" value="Nfu_N"/>
    <property type="match status" value="1"/>
</dbReference>
<dbReference type="SUPFAM" id="SSF110836">
    <property type="entry name" value="Hypothetical protein SAV1430"/>
    <property type="match status" value="1"/>
</dbReference>
<dbReference type="Gene3D" id="3.30.300.130">
    <property type="entry name" value="Fe-S cluster assembly (FSCA)"/>
    <property type="match status" value="1"/>
</dbReference>
<dbReference type="SUPFAM" id="SSF117916">
    <property type="entry name" value="Fe-S cluster assembly (FSCA) domain-like"/>
    <property type="match status" value="1"/>
</dbReference>
<evidence type="ECO:0000313" key="4">
    <source>
        <dbReference type="Proteomes" id="UP000673975"/>
    </source>
</evidence>
<accession>A0A8J7SAW9</accession>
<sequence length="184" mass="20356">MPKIAEIERTPNPDAMRFVLQEPISQGVTRSYEAPEEAVADPFASELFKIPHVISVFYVDRYVTITQDGGIDWNTLLRQLAPPIREAEAIEQLETDDPNVNVSEEAKNSDDPRLAEINKMLDEQVRPYLLADGGGLKVIGLENDVLKVHYQGACGTCPTATTGTLYAIESMAKRIDPNITIQSV</sequence>
<dbReference type="RefSeq" id="WP_210513161.1">
    <property type="nucleotide sequence ID" value="NZ_JAFIDN010000013.1"/>
</dbReference>
<dbReference type="Pfam" id="PF01106">
    <property type="entry name" value="NifU"/>
    <property type="match status" value="1"/>
</dbReference>
<dbReference type="GO" id="GO:0016226">
    <property type="term" value="P:iron-sulfur cluster assembly"/>
    <property type="evidence" value="ECO:0007669"/>
    <property type="project" value="InterPro"/>
</dbReference>
<keyword evidence="4" id="KW-1185">Reference proteome</keyword>
<dbReference type="EMBL" id="JAFIDN010000013">
    <property type="protein sequence ID" value="MBP3193703.1"/>
    <property type="molecule type" value="Genomic_DNA"/>
</dbReference>
<dbReference type="InterPro" id="IPR001075">
    <property type="entry name" value="NIF_FeS_clus_asmbl_NifU_C"/>
</dbReference>
<dbReference type="GO" id="GO:0005506">
    <property type="term" value="F:iron ion binding"/>
    <property type="evidence" value="ECO:0007669"/>
    <property type="project" value="InterPro"/>
</dbReference>
<proteinExistence type="inferred from homology"/>
<dbReference type="Gene3D" id="3.30.1370.70">
    <property type="entry name" value="Scaffold protein Nfu/NifU, N-terminal domain"/>
    <property type="match status" value="1"/>
</dbReference>
<dbReference type="Pfam" id="PF08712">
    <property type="entry name" value="Nfu_N"/>
    <property type="match status" value="1"/>
</dbReference>
<name>A0A8J7SAW9_9BACT</name>
<organism evidence="3 4">
    <name type="scientific">Natronogracilivirga saccharolytica</name>
    <dbReference type="NCBI Taxonomy" id="2812953"/>
    <lineage>
        <taxon>Bacteria</taxon>
        <taxon>Pseudomonadati</taxon>
        <taxon>Balneolota</taxon>
        <taxon>Balneolia</taxon>
        <taxon>Balneolales</taxon>
        <taxon>Cyclonatronaceae</taxon>
        <taxon>Natronogracilivirga</taxon>
    </lineage>
</organism>
<evidence type="ECO:0000256" key="1">
    <source>
        <dbReference type="ARBA" id="ARBA00006420"/>
    </source>
</evidence>
<dbReference type="InterPro" id="IPR036498">
    <property type="entry name" value="Nfu/NifU_N_sf"/>
</dbReference>
<evidence type="ECO:0000313" key="3">
    <source>
        <dbReference type="EMBL" id="MBP3193703.1"/>
    </source>
</evidence>
<reference evidence="3" key="1">
    <citation type="submission" date="2021-02" db="EMBL/GenBank/DDBJ databases">
        <title>Natronogracilivirga saccharolytica gen. nov. sp. nov. a new anaerobic, haloalkiliphilic carbohydrate-fermenting bacterium from soda lake and proposing of Cyclonatronumiaceae fam. nov. in the phylum Balneolaeota.</title>
        <authorList>
            <person name="Zhilina T.N."/>
            <person name="Sorokin D.Y."/>
            <person name="Zavarzina D.G."/>
            <person name="Toshchakov S.V."/>
            <person name="Kublanov I.V."/>
        </authorList>
    </citation>
    <scope>NUCLEOTIDE SEQUENCE</scope>
    <source>
        <strain evidence="3">Z-1702</strain>
    </source>
</reference>